<dbReference type="Proteomes" id="UP000294824">
    <property type="component" value="Unassembled WGS sequence"/>
</dbReference>
<evidence type="ECO:0000256" key="1">
    <source>
        <dbReference type="SAM" id="Phobius"/>
    </source>
</evidence>
<name>A0A4R8MHU3_9FLAO</name>
<comment type="caution">
    <text evidence="2">The sequence shown here is derived from an EMBL/GenBank/DDBJ whole genome shotgun (WGS) entry which is preliminary data.</text>
</comment>
<feature type="transmembrane region" description="Helical" evidence="1">
    <location>
        <begin position="152"/>
        <end position="175"/>
    </location>
</feature>
<gene>
    <name evidence="2" type="ORF">DFQ06_1480</name>
</gene>
<evidence type="ECO:0000313" key="2">
    <source>
        <dbReference type="EMBL" id="TDY64568.1"/>
    </source>
</evidence>
<keyword evidence="1" id="KW-1133">Transmembrane helix</keyword>
<protein>
    <submittedName>
        <fullName evidence="2">Uncharacterized protein</fullName>
    </submittedName>
</protein>
<dbReference type="AlphaFoldDB" id="A0A4R8MHU3"/>
<keyword evidence="1" id="KW-0472">Membrane</keyword>
<sequence length="184" mass="21744">MGVNKPKSGINKILNVVLVFLFLFLFMYSPFAFFSVKDKFLYLKHKTEFVKQKVKVDSVEVIETGTHNTGSSSFYGYHLHYNNFKDIVTVISPKNNMIVSKQEAADFNHFYKIYDATPFYLPKNDSIYVWHHSKLQDKYATENQLQLNTSNFVWHIIVNSTILILVIWGFTWQIMQWVKLKREK</sequence>
<feature type="transmembrane region" description="Helical" evidence="1">
    <location>
        <begin position="12"/>
        <end position="34"/>
    </location>
</feature>
<keyword evidence="3" id="KW-1185">Reference proteome</keyword>
<organism evidence="2 3">
    <name type="scientific">Algibacter lectus</name>
    <dbReference type="NCBI Taxonomy" id="221126"/>
    <lineage>
        <taxon>Bacteria</taxon>
        <taxon>Pseudomonadati</taxon>
        <taxon>Bacteroidota</taxon>
        <taxon>Flavobacteriia</taxon>
        <taxon>Flavobacteriales</taxon>
        <taxon>Flavobacteriaceae</taxon>
        <taxon>Algibacter</taxon>
    </lineage>
</organism>
<reference evidence="2 3" key="1">
    <citation type="submission" date="2019-03" db="EMBL/GenBank/DDBJ databases">
        <title>Genomic Encyclopedia of Type Strains, Phase III (KMG-III): the genomes of soil and plant-associated and newly described type strains.</title>
        <authorList>
            <person name="Whitman W."/>
        </authorList>
    </citation>
    <scope>NUCLEOTIDE SEQUENCE [LARGE SCALE GENOMIC DNA]</scope>
    <source>
        <strain evidence="2 3">CECT 8301</strain>
    </source>
</reference>
<accession>A0A4R8MHU3</accession>
<evidence type="ECO:0000313" key="3">
    <source>
        <dbReference type="Proteomes" id="UP000294824"/>
    </source>
</evidence>
<dbReference type="RefSeq" id="WP_133966860.1">
    <property type="nucleotide sequence ID" value="NZ_SORL01000007.1"/>
</dbReference>
<dbReference type="EMBL" id="SORL01000007">
    <property type="protein sequence ID" value="TDY64568.1"/>
    <property type="molecule type" value="Genomic_DNA"/>
</dbReference>
<keyword evidence="1" id="KW-0812">Transmembrane</keyword>
<proteinExistence type="predicted"/>